<evidence type="ECO:0000259" key="1">
    <source>
        <dbReference type="Pfam" id="PF06985"/>
    </source>
</evidence>
<protein>
    <recommendedName>
        <fullName evidence="1">Heterokaryon incompatibility domain-containing protein</fullName>
    </recommendedName>
</protein>
<organism evidence="2 3">
    <name type="scientific">Apiospora saccharicola</name>
    <dbReference type="NCBI Taxonomy" id="335842"/>
    <lineage>
        <taxon>Eukaryota</taxon>
        <taxon>Fungi</taxon>
        <taxon>Dikarya</taxon>
        <taxon>Ascomycota</taxon>
        <taxon>Pezizomycotina</taxon>
        <taxon>Sordariomycetes</taxon>
        <taxon>Xylariomycetidae</taxon>
        <taxon>Amphisphaeriales</taxon>
        <taxon>Apiosporaceae</taxon>
        <taxon>Apiospora</taxon>
    </lineage>
</organism>
<dbReference type="Proteomes" id="UP001446871">
    <property type="component" value="Unassembled WGS sequence"/>
</dbReference>
<evidence type="ECO:0000313" key="3">
    <source>
        <dbReference type="Proteomes" id="UP001446871"/>
    </source>
</evidence>
<proteinExistence type="predicted"/>
<dbReference type="Pfam" id="PF06985">
    <property type="entry name" value="HET"/>
    <property type="match status" value="1"/>
</dbReference>
<name>A0ABR1UXW2_9PEZI</name>
<comment type="caution">
    <text evidence="2">The sequence shown here is derived from an EMBL/GenBank/DDBJ whole genome shotgun (WGS) entry which is preliminary data.</text>
</comment>
<reference evidence="2 3" key="1">
    <citation type="submission" date="2023-01" db="EMBL/GenBank/DDBJ databases">
        <title>Analysis of 21 Apiospora genomes using comparative genomics revels a genus with tremendous synthesis potential of carbohydrate active enzymes and secondary metabolites.</title>
        <authorList>
            <person name="Sorensen T."/>
        </authorList>
    </citation>
    <scope>NUCLEOTIDE SEQUENCE [LARGE SCALE GENOMIC DNA]</scope>
    <source>
        <strain evidence="2 3">CBS 83171</strain>
    </source>
</reference>
<dbReference type="PANTHER" id="PTHR33112">
    <property type="entry name" value="DOMAIN PROTEIN, PUTATIVE-RELATED"/>
    <property type="match status" value="1"/>
</dbReference>
<evidence type="ECO:0000313" key="2">
    <source>
        <dbReference type="EMBL" id="KAK8063774.1"/>
    </source>
</evidence>
<dbReference type="EMBL" id="JAQQWM010000005">
    <property type="protein sequence ID" value="KAK8063774.1"/>
    <property type="molecule type" value="Genomic_DNA"/>
</dbReference>
<sequence length="355" mass="40307">MDSVQPHGYLSQVTAAKAFLTDCLDHHGAICAQEEVGYLPHRVVDFATGDDEVLRLHIPESRTREKYVALSYCWGQTNHFVTTSQNLTQHQQSFKLSSLPRTLQDAVKMTRGLGLQYIRIDALCIIQGRDEAAVKDWSLQVSHMGDVYGNAHVTISATASSHADEGFLPSPCSLSSSRSQVGRRHLAVSLRSLRKEYVNTRAWCMQEYLLPRRVIVLTLQGVIWQCQNGIVKGPDTQNWSFFPSSYQYRLLPKPEAPDWGNILQGYSCRNLTNPRDKFHAVAGLARRYRDAAGDRYVAGLWESQFLESLLWHHASQNQYILPPPIHGRPEKYRPPSWTLASINGYVYLMDMRTCQ</sequence>
<dbReference type="PANTHER" id="PTHR33112:SF16">
    <property type="entry name" value="HETEROKARYON INCOMPATIBILITY DOMAIN-CONTAINING PROTEIN"/>
    <property type="match status" value="1"/>
</dbReference>
<gene>
    <name evidence="2" type="ORF">PG996_008426</name>
</gene>
<accession>A0ABR1UXW2</accession>
<dbReference type="InterPro" id="IPR010730">
    <property type="entry name" value="HET"/>
</dbReference>
<feature type="domain" description="Heterokaryon incompatibility" evidence="1">
    <location>
        <begin position="67"/>
        <end position="207"/>
    </location>
</feature>
<keyword evidence="3" id="KW-1185">Reference proteome</keyword>